<evidence type="ECO:0000259" key="1">
    <source>
        <dbReference type="Pfam" id="PF04865"/>
    </source>
</evidence>
<keyword evidence="3" id="KW-1185">Reference proteome</keyword>
<organism evidence="2 3">
    <name type="scientific">Lactiplantibacillus nangangensis</name>
    <dbReference type="NCBI Taxonomy" id="2559917"/>
    <lineage>
        <taxon>Bacteria</taxon>
        <taxon>Bacillati</taxon>
        <taxon>Bacillota</taxon>
        <taxon>Bacilli</taxon>
        <taxon>Lactobacillales</taxon>
        <taxon>Lactobacillaceae</taxon>
        <taxon>Lactiplantibacillus</taxon>
    </lineage>
</organism>
<proteinExistence type="predicted"/>
<dbReference type="PANTHER" id="PTHR37829">
    <property type="entry name" value="PHAGE-LIKE ELEMENT PBSX PROTEIN XKDT"/>
    <property type="match status" value="1"/>
</dbReference>
<comment type="caution">
    <text evidence="2">The sequence shown here is derived from an EMBL/GenBank/DDBJ whole genome shotgun (WGS) entry which is preliminary data.</text>
</comment>
<accession>A0ABW1SMT7</accession>
<name>A0ABW1SMT7_9LACO</name>
<evidence type="ECO:0000313" key="2">
    <source>
        <dbReference type="EMBL" id="MFC6202566.1"/>
    </source>
</evidence>
<sequence length="385" mass="41350">MPVTENGFEPRNEDDIFAELSDLATSLMGEDIDTSEVSVFGQFLRLIGHEIAKSDQYIEAMYLSWFYDSATGVSLDRVAALAGLTRNGSQPAYVTLNFTGKAGTVVDEDDQFETEDGQIFAMEDVVTLDANGKGSGTAVSLEETADANVAANTITEQVMPVEELTSVTNPEAATGGATDETDEDFRLRIAAYETASTGSTIDGIRSAVRNVTGVDQVEVIVNSTTEIDSDGNPPKSIHIYVTGGNDDDIAQAINDSLAAGTQTVGQVVTNVADDGGNNQVIKFDRPTAVPISMRIKLQTDRNLYETDGADVIRQNIQSYISGLTMGSTIRFTYLYTLVYNVIGVVDADIQIGRTSDTIKNEDIKLSNYESAVYVATNIEVTTDAD</sequence>
<gene>
    <name evidence="2" type="ORF">ACFP1L_11900</name>
</gene>
<reference evidence="3" key="1">
    <citation type="journal article" date="2019" name="Int. J. Syst. Evol. Microbiol.">
        <title>The Global Catalogue of Microorganisms (GCM) 10K type strain sequencing project: providing services to taxonomists for standard genome sequencing and annotation.</title>
        <authorList>
            <consortium name="The Broad Institute Genomics Platform"/>
            <consortium name="The Broad Institute Genome Sequencing Center for Infectious Disease"/>
            <person name="Wu L."/>
            <person name="Ma J."/>
        </authorList>
    </citation>
    <scope>NUCLEOTIDE SEQUENCE [LARGE SCALE GENOMIC DNA]</scope>
    <source>
        <strain evidence="3">CCM 8930</strain>
    </source>
</reference>
<dbReference type="Pfam" id="PF04865">
    <property type="entry name" value="Baseplate_J"/>
    <property type="match status" value="1"/>
</dbReference>
<protein>
    <submittedName>
        <fullName evidence="2">Baseplate J/gp47 family protein</fullName>
    </submittedName>
</protein>
<dbReference type="EMBL" id="JBHSSE010000024">
    <property type="protein sequence ID" value="MFC6202566.1"/>
    <property type="molecule type" value="Genomic_DNA"/>
</dbReference>
<dbReference type="RefSeq" id="WP_137616584.1">
    <property type="nucleotide sequence ID" value="NZ_BJDI01000010.1"/>
</dbReference>
<dbReference type="InterPro" id="IPR052399">
    <property type="entry name" value="Phage_Baseplate_Assmbl_Protein"/>
</dbReference>
<evidence type="ECO:0000313" key="3">
    <source>
        <dbReference type="Proteomes" id="UP001596171"/>
    </source>
</evidence>
<dbReference type="InterPro" id="IPR006949">
    <property type="entry name" value="Barrel_Baseplate_J-like"/>
</dbReference>
<dbReference type="PANTHER" id="PTHR37829:SF3">
    <property type="entry name" value="PROTEIN JAYE-RELATED"/>
    <property type="match status" value="1"/>
</dbReference>
<dbReference type="Proteomes" id="UP001596171">
    <property type="component" value="Unassembled WGS sequence"/>
</dbReference>
<feature type="domain" description="Baseplate protein J-like barrel" evidence="1">
    <location>
        <begin position="95"/>
        <end position="176"/>
    </location>
</feature>